<protein>
    <submittedName>
        <fullName evidence="2">Uncharacterized protein</fullName>
    </submittedName>
</protein>
<name>A0A7W9T3X5_9BACT</name>
<dbReference type="Proteomes" id="UP000532746">
    <property type="component" value="Unassembled WGS sequence"/>
</dbReference>
<organism evidence="2 3">
    <name type="scientific">Hymenobacter luteus</name>
    <dbReference type="NCBI Taxonomy" id="1411122"/>
    <lineage>
        <taxon>Bacteria</taxon>
        <taxon>Pseudomonadati</taxon>
        <taxon>Bacteroidota</taxon>
        <taxon>Cytophagia</taxon>
        <taxon>Cytophagales</taxon>
        <taxon>Hymenobacteraceae</taxon>
        <taxon>Hymenobacter</taxon>
    </lineage>
</organism>
<dbReference type="EMBL" id="JACHGG010000008">
    <property type="protein sequence ID" value="MBB6061142.1"/>
    <property type="molecule type" value="Genomic_DNA"/>
</dbReference>
<gene>
    <name evidence="2" type="ORF">HNQ93_004020</name>
</gene>
<accession>A0A7W9T3X5</accession>
<dbReference type="AlphaFoldDB" id="A0A7W9T3X5"/>
<evidence type="ECO:0000256" key="1">
    <source>
        <dbReference type="SAM" id="MobiDB-lite"/>
    </source>
</evidence>
<sequence length="110" mass="11857">MQKPEVPAGASGFCVGVIQKTEGRPAPLTWRTGPGKPPAANETDGGNQWKVRRVPSGFSGVATRRKPQLRIAPTRASQEHFPEIAAAAGSFPTPKGGLLYWLVPDAYLYW</sequence>
<keyword evidence="3" id="KW-1185">Reference proteome</keyword>
<proteinExistence type="predicted"/>
<feature type="region of interest" description="Disordered" evidence="1">
    <location>
        <begin position="24"/>
        <end position="52"/>
    </location>
</feature>
<comment type="caution">
    <text evidence="2">The sequence shown here is derived from an EMBL/GenBank/DDBJ whole genome shotgun (WGS) entry which is preliminary data.</text>
</comment>
<evidence type="ECO:0000313" key="3">
    <source>
        <dbReference type="Proteomes" id="UP000532746"/>
    </source>
</evidence>
<evidence type="ECO:0000313" key="2">
    <source>
        <dbReference type="EMBL" id="MBB6061142.1"/>
    </source>
</evidence>
<reference evidence="2 3" key="1">
    <citation type="submission" date="2020-08" db="EMBL/GenBank/DDBJ databases">
        <title>Genomic Encyclopedia of Type Strains, Phase IV (KMG-IV): sequencing the most valuable type-strain genomes for metagenomic binning, comparative biology and taxonomic classification.</title>
        <authorList>
            <person name="Goeker M."/>
        </authorList>
    </citation>
    <scope>NUCLEOTIDE SEQUENCE [LARGE SCALE GENOMIC DNA]</scope>
    <source>
        <strain evidence="2 3">DSM 26718</strain>
    </source>
</reference>